<dbReference type="EnsemblPlants" id="AET4Gv20339400.3">
    <property type="protein sequence ID" value="AET4Gv20339400.3"/>
    <property type="gene ID" value="AET4Gv20339400"/>
</dbReference>
<reference evidence="2" key="4">
    <citation type="submission" date="2019-03" db="UniProtKB">
        <authorList>
            <consortium name="EnsemblPlants"/>
        </authorList>
    </citation>
    <scope>IDENTIFICATION</scope>
</reference>
<organism evidence="2 3">
    <name type="scientific">Aegilops tauschii subsp. strangulata</name>
    <name type="common">Goatgrass</name>
    <dbReference type="NCBI Taxonomy" id="200361"/>
    <lineage>
        <taxon>Eukaryota</taxon>
        <taxon>Viridiplantae</taxon>
        <taxon>Streptophyta</taxon>
        <taxon>Embryophyta</taxon>
        <taxon>Tracheophyta</taxon>
        <taxon>Spermatophyta</taxon>
        <taxon>Magnoliopsida</taxon>
        <taxon>Liliopsida</taxon>
        <taxon>Poales</taxon>
        <taxon>Poaceae</taxon>
        <taxon>BOP clade</taxon>
        <taxon>Pooideae</taxon>
        <taxon>Triticodae</taxon>
        <taxon>Triticeae</taxon>
        <taxon>Triticinae</taxon>
        <taxon>Aegilops</taxon>
    </lineage>
</organism>
<reference evidence="3" key="1">
    <citation type="journal article" date="2014" name="Science">
        <title>Ancient hybridizations among the ancestral genomes of bread wheat.</title>
        <authorList>
            <consortium name="International Wheat Genome Sequencing Consortium,"/>
            <person name="Marcussen T."/>
            <person name="Sandve S.R."/>
            <person name="Heier L."/>
            <person name="Spannagl M."/>
            <person name="Pfeifer M."/>
            <person name="Jakobsen K.S."/>
            <person name="Wulff B.B."/>
            <person name="Steuernagel B."/>
            <person name="Mayer K.F."/>
            <person name="Olsen O.A."/>
        </authorList>
    </citation>
    <scope>NUCLEOTIDE SEQUENCE [LARGE SCALE GENOMIC DNA]</scope>
    <source>
        <strain evidence="3">cv. AL8/78</strain>
    </source>
</reference>
<sequence length="63" mass="7366">MALRARSRPLRHHAHRSHRYGSRPQDRDLECARPQRAHATTPFARCWTPPAPPLCACKKLKWI</sequence>
<evidence type="ECO:0000256" key="1">
    <source>
        <dbReference type="SAM" id="MobiDB-lite"/>
    </source>
</evidence>
<reference evidence="2" key="3">
    <citation type="journal article" date="2017" name="Nature">
        <title>Genome sequence of the progenitor of the wheat D genome Aegilops tauschii.</title>
        <authorList>
            <person name="Luo M.C."/>
            <person name="Gu Y.Q."/>
            <person name="Puiu D."/>
            <person name="Wang H."/>
            <person name="Twardziok S.O."/>
            <person name="Deal K.R."/>
            <person name="Huo N."/>
            <person name="Zhu T."/>
            <person name="Wang L."/>
            <person name="Wang Y."/>
            <person name="McGuire P.E."/>
            <person name="Liu S."/>
            <person name="Long H."/>
            <person name="Ramasamy R.K."/>
            <person name="Rodriguez J.C."/>
            <person name="Van S.L."/>
            <person name="Yuan L."/>
            <person name="Wang Z."/>
            <person name="Xia Z."/>
            <person name="Xiao L."/>
            <person name="Anderson O.D."/>
            <person name="Ouyang S."/>
            <person name="Liang Y."/>
            <person name="Zimin A.V."/>
            <person name="Pertea G."/>
            <person name="Qi P."/>
            <person name="Bennetzen J.L."/>
            <person name="Dai X."/>
            <person name="Dawson M.W."/>
            <person name="Muller H.G."/>
            <person name="Kugler K."/>
            <person name="Rivarola-Duarte L."/>
            <person name="Spannagl M."/>
            <person name="Mayer K.F.X."/>
            <person name="Lu F.H."/>
            <person name="Bevan M.W."/>
            <person name="Leroy P."/>
            <person name="Li P."/>
            <person name="You F.M."/>
            <person name="Sun Q."/>
            <person name="Liu Z."/>
            <person name="Lyons E."/>
            <person name="Wicker T."/>
            <person name="Salzberg S.L."/>
            <person name="Devos K.M."/>
            <person name="Dvorak J."/>
        </authorList>
    </citation>
    <scope>NUCLEOTIDE SEQUENCE [LARGE SCALE GENOMIC DNA]</scope>
    <source>
        <strain evidence="2">cv. AL8/78</strain>
    </source>
</reference>
<proteinExistence type="predicted"/>
<keyword evidence="3" id="KW-1185">Reference proteome</keyword>
<evidence type="ECO:0000313" key="2">
    <source>
        <dbReference type="EnsemblPlants" id="AET4Gv20339400.3"/>
    </source>
</evidence>
<dbReference type="AlphaFoldDB" id="A0A453HXH1"/>
<name>A0A453HXH1_AEGTS</name>
<reference evidence="2" key="5">
    <citation type="journal article" date="2021" name="G3 (Bethesda)">
        <title>Aegilops tauschii genome assembly Aet v5.0 features greater sequence contiguity and improved annotation.</title>
        <authorList>
            <person name="Wang L."/>
            <person name="Zhu T."/>
            <person name="Rodriguez J.C."/>
            <person name="Deal K.R."/>
            <person name="Dubcovsky J."/>
            <person name="McGuire P.E."/>
            <person name="Lux T."/>
            <person name="Spannagl M."/>
            <person name="Mayer K.F.X."/>
            <person name="Baldrich P."/>
            <person name="Meyers B.C."/>
            <person name="Huo N."/>
            <person name="Gu Y.Q."/>
            <person name="Zhou H."/>
            <person name="Devos K.M."/>
            <person name="Bennetzen J.L."/>
            <person name="Unver T."/>
            <person name="Budak H."/>
            <person name="Gulick P.J."/>
            <person name="Galiba G."/>
            <person name="Kalapos B."/>
            <person name="Nelson D.R."/>
            <person name="Li P."/>
            <person name="You F.M."/>
            <person name="Luo M.C."/>
            <person name="Dvorak J."/>
        </authorList>
    </citation>
    <scope>NUCLEOTIDE SEQUENCE [LARGE SCALE GENOMIC DNA]</scope>
    <source>
        <strain evidence="2">cv. AL8/78</strain>
    </source>
</reference>
<feature type="region of interest" description="Disordered" evidence="1">
    <location>
        <begin position="1"/>
        <end position="28"/>
    </location>
</feature>
<accession>A0A453HXH1</accession>
<dbReference type="Gramene" id="AET4Gv20339400.3">
    <property type="protein sequence ID" value="AET4Gv20339400.3"/>
    <property type="gene ID" value="AET4Gv20339400"/>
</dbReference>
<evidence type="ECO:0000313" key="3">
    <source>
        <dbReference type="Proteomes" id="UP000015105"/>
    </source>
</evidence>
<dbReference type="Proteomes" id="UP000015105">
    <property type="component" value="Chromosome 4D"/>
</dbReference>
<reference evidence="3" key="2">
    <citation type="journal article" date="2017" name="Nat. Plants">
        <title>The Aegilops tauschii genome reveals multiple impacts of transposons.</title>
        <authorList>
            <person name="Zhao G."/>
            <person name="Zou C."/>
            <person name="Li K."/>
            <person name="Wang K."/>
            <person name="Li T."/>
            <person name="Gao L."/>
            <person name="Zhang X."/>
            <person name="Wang H."/>
            <person name="Yang Z."/>
            <person name="Liu X."/>
            <person name="Jiang W."/>
            <person name="Mao L."/>
            <person name="Kong X."/>
            <person name="Jiao Y."/>
            <person name="Jia J."/>
        </authorList>
    </citation>
    <scope>NUCLEOTIDE SEQUENCE [LARGE SCALE GENOMIC DNA]</scope>
    <source>
        <strain evidence="3">cv. AL8/78</strain>
    </source>
</reference>
<protein>
    <submittedName>
        <fullName evidence="2">Uncharacterized protein</fullName>
    </submittedName>
</protein>
<feature type="compositionally biased region" description="Basic residues" evidence="1">
    <location>
        <begin position="1"/>
        <end position="21"/>
    </location>
</feature>